<dbReference type="GO" id="GO:0071766">
    <property type="term" value="P:Actinobacterium-type cell wall biogenesis"/>
    <property type="evidence" value="ECO:0007669"/>
    <property type="project" value="UniProtKB-ARBA"/>
</dbReference>
<evidence type="ECO:0000313" key="6">
    <source>
        <dbReference type="EMBL" id="AKQ13293.1"/>
    </source>
</evidence>
<protein>
    <submittedName>
        <fullName evidence="6">Putative fatty acid CoA ligase</fullName>
    </submittedName>
</protein>
<accession>A0A0H4TNP6</accession>
<dbReference type="FunFam" id="3.40.50.12780:FF:000013">
    <property type="entry name" value="Long-chain-fatty-acid--AMP ligase FadD32"/>
    <property type="match status" value="1"/>
</dbReference>
<keyword evidence="4" id="KW-0443">Lipid metabolism</keyword>
<proteinExistence type="inferred from homology"/>
<dbReference type="Pfam" id="PF00501">
    <property type="entry name" value="AMP-binding"/>
    <property type="match status" value="1"/>
</dbReference>
<organism evidence="6">
    <name type="scientific">Streptomyces canus</name>
    <dbReference type="NCBI Taxonomy" id="58343"/>
    <lineage>
        <taxon>Bacteria</taxon>
        <taxon>Bacillati</taxon>
        <taxon>Actinomycetota</taxon>
        <taxon>Actinomycetes</taxon>
        <taxon>Kitasatosporales</taxon>
        <taxon>Streptomycetaceae</taxon>
        <taxon>Streptomyces</taxon>
        <taxon>Streptomyces aurantiacus group</taxon>
    </lineage>
</organism>
<dbReference type="Gene3D" id="3.30.300.30">
    <property type="match status" value="1"/>
</dbReference>
<name>A0A0H4TNP6_9ACTN</name>
<dbReference type="SUPFAM" id="SSF56801">
    <property type="entry name" value="Acetyl-CoA synthetase-like"/>
    <property type="match status" value="1"/>
</dbReference>
<feature type="domain" description="AMP-dependent synthetase/ligase" evidence="5">
    <location>
        <begin position="15"/>
        <end position="410"/>
    </location>
</feature>
<evidence type="ECO:0000259" key="5">
    <source>
        <dbReference type="Pfam" id="PF00501"/>
    </source>
</evidence>
<dbReference type="GO" id="GO:0016874">
    <property type="term" value="F:ligase activity"/>
    <property type="evidence" value="ECO:0007669"/>
    <property type="project" value="UniProtKB-KW"/>
</dbReference>
<dbReference type="InterPro" id="IPR045851">
    <property type="entry name" value="AMP-bd_C_sf"/>
</dbReference>
<gene>
    <name evidence="6" type="primary">tem18</name>
</gene>
<dbReference type="AlphaFoldDB" id="A0A0H4TNP6"/>
<dbReference type="PANTHER" id="PTHR22754">
    <property type="entry name" value="DISCO-INTERACTING PROTEIN 2 DIP2 -RELATED"/>
    <property type="match status" value="1"/>
</dbReference>
<dbReference type="EMBL" id="KP756960">
    <property type="protein sequence ID" value="AKQ13293.1"/>
    <property type="molecule type" value="Genomic_DNA"/>
</dbReference>
<keyword evidence="2 6" id="KW-0436">Ligase</keyword>
<dbReference type="PROSITE" id="PS00455">
    <property type="entry name" value="AMP_BINDING"/>
    <property type="match status" value="1"/>
</dbReference>
<comment type="similarity">
    <text evidence="1">Belongs to the ATP-dependent AMP-binding enzyme family.</text>
</comment>
<dbReference type="PANTHER" id="PTHR22754:SF32">
    <property type="entry name" value="DISCO-INTERACTING PROTEIN 2"/>
    <property type="match status" value="1"/>
</dbReference>
<dbReference type="Gene3D" id="3.40.50.12780">
    <property type="entry name" value="N-terminal domain of ligase-like"/>
    <property type="match status" value="1"/>
</dbReference>
<dbReference type="InterPro" id="IPR040097">
    <property type="entry name" value="FAAL/FAAC"/>
</dbReference>
<dbReference type="InterPro" id="IPR000873">
    <property type="entry name" value="AMP-dep_synth/lig_dom"/>
</dbReference>
<dbReference type="GO" id="GO:0070566">
    <property type="term" value="F:adenylyltransferase activity"/>
    <property type="evidence" value="ECO:0007669"/>
    <property type="project" value="TreeGrafter"/>
</dbReference>
<evidence type="ECO:0000256" key="4">
    <source>
        <dbReference type="ARBA" id="ARBA00023098"/>
    </source>
</evidence>
<evidence type="ECO:0000256" key="2">
    <source>
        <dbReference type="ARBA" id="ARBA00022598"/>
    </source>
</evidence>
<evidence type="ECO:0000256" key="1">
    <source>
        <dbReference type="ARBA" id="ARBA00006432"/>
    </source>
</evidence>
<dbReference type="InterPro" id="IPR020845">
    <property type="entry name" value="AMP-binding_CS"/>
</dbReference>
<sequence>MSEVSTAANATELLRYWAAERPAQDALIWVRDPERRDAVHLTHAELDTRARQLAMRLRSLFPDGSRILLLCPPAEFIVPFVGCLYAGMVAVPAPLPGRFPHERRRVKAIAADSRVSAVLTDTADLPAVRDWARQEGLDGLPLLVADDTGLPGPDGWEPPTADRGTLALLQYTSGSTGTPKGVMISHGNLLTNAATLCTTLQVPEGARFGGWAPQFHDMGLMAQTLPALFHGSTCVLMDPTAFLKRPHHWLRMIDTYDVVWSAAPNFGYDYCCRKVTDEQIQDLDLSRWRYAVNGSEPVQAGTTTEFAKRFAAAGFRPEAASPCYGLAESTVFVSGAPPREPLVTTVDGDALARREFRPVPTAAGGRDLPSNGTAHGFDVAVVDPETHRRLPAGRIGELWLRGPNVAQGYWDDRDATDATFRATTADGDTGYLRTGDLGTVHDGELYVTGRIKDVMIFRGRNLYPQDIEHELRTCHPELANVGAVFAAPVRPSDPRDREEGLVVTHEVRAGLGEPRLTALAAALRQTVARDFGVVPAAVLLLRRGTVRRTTSGKIERAAMRELFLTGRLDSEYATVITPGGAR</sequence>
<keyword evidence="3" id="KW-0276">Fatty acid metabolism</keyword>
<dbReference type="InterPro" id="IPR042099">
    <property type="entry name" value="ANL_N_sf"/>
</dbReference>
<evidence type="ECO:0000256" key="3">
    <source>
        <dbReference type="ARBA" id="ARBA00022832"/>
    </source>
</evidence>
<reference evidence="6" key="1">
    <citation type="journal article" date="2015" name="J. Am. Chem. Soc.">
        <title>Biosynthetic Studies of Telomycin Reveal New Lipopeptides with Enhanced Activity.</title>
        <authorList>
            <person name="Fu C."/>
            <person name="Keller L."/>
            <person name="Bauer A."/>
            <person name="Broenstrup M."/>
            <person name="Froidbise A."/>
            <person name="Hammann P."/>
            <person name="Herrmann J."/>
            <person name="Mondesert G."/>
            <person name="Kurz M."/>
            <person name="Schiell M."/>
            <person name="Schummer D."/>
            <person name="Toti L."/>
            <person name="Wink J."/>
            <person name="Mueller R."/>
        </authorList>
    </citation>
    <scope>NUCLEOTIDE SEQUENCE</scope>
    <source>
        <strain evidence="6">ATCC 12646</strain>
    </source>
</reference>
<dbReference type="GO" id="GO:0006633">
    <property type="term" value="P:fatty acid biosynthetic process"/>
    <property type="evidence" value="ECO:0007669"/>
    <property type="project" value="TreeGrafter"/>
</dbReference>
<dbReference type="GO" id="GO:0005886">
    <property type="term" value="C:plasma membrane"/>
    <property type="evidence" value="ECO:0007669"/>
    <property type="project" value="TreeGrafter"/>
</dbReference>
<dbReference type="CDD" id="cd05931">
    <property type="entry name" value="FAAL"/>
    <property type="match status" value="1"/>
</dbReference>